<keyword evidence="8" id="KW-0560">Oxidoreductase</keyword>
<dbReference type="PANTHER" id="PTHR47955:SF22">
    <property type="entry name" value="CYTOCHROME P450 83B1-LIKE"/>
    <property type="match status" value="1"/>
</dbReference>
<dbReference type="InterPro" id="IPR036396">
    <property type="entry name" value="Cyt_P450_sf"/>
</dbReference>
<keyword evidence="7" id="KW-1133">Transmembrane helix</keyword>
<evidence type="ECO:0000256" key="4">
    <source>
        <dbReference type="ARBA" id="ARBA00022617"/>
    </source>
</evidence>
<evidence type="ECO:0000256" key="5">
    <source>
        <dbReference type="ARBA" id="ARBA00022692"/>
    </source>
</evidence>
<comment type="caution">
    <text evidence="12">The sequence shown here is derived from an EMBL/GenBank/DDBJ whole genome shotgun (WGS) entry which is preliminary data.</text>
</comment>
<dbReference type="InterPro" id="IPR001128">
    <property type="entry name" value="Cyt_P450"/>
</dbReference>
<evidence type="ECO:0000256" key="2">
    <source>
        <dbReference type="ARBA" id="ARBA00004167"/>
    </source>
</evidence>
<name>A0AAV6Y6H1_9LAMI</name>
<keyword evidence="5" id="KW-0812">Transmembrane</keyword>
<dbReference type="GO" id="GO:0004497">
    <property type="term" value="F:monooxygenase activity"/>
    <property type="evidence" value="ECO:0007669"/>
    <property type="project" value="UniProtKB-KW"/>
</dbReference>
<evidence type="ECO:0000313" key="12">
    <source>
        <dbReference type="EMBL" id="KAG8388647.1"/>
    </source>
</evidence>
<dbReference type="Gene3D" id="1.10.630.10">
    <property type="entry name" value="Cytochrome P450"/>
    <property type="match status" value="1"/>
</dbReference>
<evidence type="ECO:0000256" key="10">
    <source>
        <dbReference type="ARBA" id="ARBA00023033"/>
    </source>
</evidence>
<comment type="cofactor">
    <cofactor evidence="1">
        <name>heme</name>
        <dbReference type="ChEBI" id="CHEBI:30413"/>
    </cofactor>
</comment>
<proteinExistence type="inferred from homology"/>
<evidence type="ECO:0008006" key="14">
    <source>
        <dbReference type="Google" id="ProtNLM"/>
    </source>
</evidence>
<dbReference type="AlphaFoldDB" id="A0AAV6Y6H1"/>
<accession>A0AAV6Y6H1</accession>
<evidence type="ECO:0000256" key="9">
    <source>
        <dbReference type="ARBA" id="ARBA00023004"/>
    </source>
</evidence>
<evidence type="ECO:0000256" key="3">
    <source>
        <dbReference type="ARBA" id="ARBA00010617"/>
    </source>
</evidence>
<evidence type="ECO:0000256" key="7">
    <source>
        <dbReference type="ARBA" id="ARBA00022989"/>
    </source>
</evidence>
<dbReference type="SUPFAM" id="SSF48264">
    <property type="entry name" value="Cytochrome P450"/>
    <property type="match status" value="1"/>
</dbReference>
<comment type="similarity">
    <text evidence="3">Belongs to the cytochrome P450 family.</text>
</comment>
<dbReference type="EMBL" id="WHWC01000002">
    <property type="protein sequence ID" value="KAG8388647.1"/>
    <property type="molecule type" value="Genomic_DNA"/>
</dbReference>
<sequence length="265" mass="30718">MIHIKFGSVPVLVVCSAKSAKQVLKIQDLAFCSRPKFFAQQKISYNCMDMVFSPYNDYWREVRKITNIHLFSLKKVQSFGPVREEEVYRMIKKITRLESCSGDPAVNLSEIVMNFASSIICRVAFGKRYEEEGSEMRRFGELTKTAQALLTTFFVSDYFPLFSWVDKLSGLMNRLYTTFKDLDSFYQEVIDEHLDRNMMKGTDVEDDDILDVLIRLKEDKSCSVDFQWDHIKALLTAQDIDLDCLPGVTMHKKKALYLVPKTYAI</sequence>
<keyword evidence="6" id="KW-0479">Metal-binding</keyword>
<organism evidence="12 13">
    <name type="scientific">Buddleja alternifolia</name>
    <dbReference type="NCBI Taxonomy" id="168488"/>
    <lineage>
        <taxon>Eukaryota</taxon>
        <taxon>Viridiplantae</taxon>
        <taxon>Streptophyta</taxon>
        <taxon>Embryophyta</taxon>
        <taxon>Tracheophyta</taxon>
        <taxon>Spermatophyta</taxon>
        <taxon>Magnoliopsida</taxon>
        <taxon>eudicotyledons</taxon>
        <taxon>Gunneridae</taxon>
        <taxon>Pentapetalae</taxon>
        <taxon>asterids</taxon>
        <taxon>lamiids</taxon>
        <taxon>Lamiales</taxon>
        <taxon>Scrophulariaceae</taxon>
        <taxon>Buddlejeae</taxon>
        <taxon>Buddleja</taxon>
    </lineage>
</organism>
<dbReference type="GO" id="GO:0005506">
    <property type="term" value="F:iron ion binding"/>
    <property type="evidence" value="ECO:0007669"/>
    <property type="project" value="InterPro"/>
</dbReference>
<keyword evidence="4" id="KW-0349">Heme</keyword>
<evidence type="ECO:0000256" key="8">
    <source>
        <dbReference type="ARBA" id="ARBA00023002"/>
    </source>
</evidence>
<dbReference type="GO" id="GO:0016705">
    <property type="term" value="F:oxidoreductase activity, acting on paired donors, with incorporation or reduction of molecular oxygen"/>
    <property type="evidence" value="ECO:0007669"/>
    <property type="project" value="InterPro"/>
</dbReference>
<reference evidence="12" key="1">
    <citation type="submission" date="2019-10" db="EMBL/GenBank/DDBJ databases">
        <authorList>
            <person name="Zhang R."/>
            <person name="Pan Y."/>
            <person name="Wang J."/>
            <person name="Ma R."/>
            <person name="Yu S."/>
        </authorList>
    </citation>
    <scope>NUCLEOTIDE SEQUENCE</scope>
    <source>
        <strain evidence="12">LA-IB0</strain>
        <tissue evidence="12">Leaf</tissue>
    </source>
</reference>
<evidence type="ECO:0000256" key="11">
    <source>
        <dbReference type="ARBA" id="ARBA00023136"/>
    </source>
</evidence>
<dbReference type="PANTHER" id="PTHR47955">
    <property type="entry name" value="CYTOCHROME P450 FAMILY 71 PROTEIN"/>
    <property type="match status" value="1"/>
</dbReference>
<evidence type="ECO:0000256" key="6">
    <source>
        <dbReference type="ARBA" id="ARBA00022723"/>
    </source>
</evidence>
<dbReference type="Proteomes" id="UP000826271">
    <property type="component" value="Unassembled WGS sequence"/>
</dbReference>
<gene>
    <name evidence="12" type="ORF">BUALT_Bualt02G0147100</name>
</gene>
<keyword evidence="13" id="KW-1185">Reference proteome</keyword>
<dbReference type="GO" id="GO:0016020">
    <property type="term" value="C:membrane"/>
    <property type="evidence" value="ECO:0007669"/>
    <property type="project" value="UniProtKB-SubCell"/>
</dbReference>
<evidence type="ECO:0000256" key="1">
    <source>
        <dbReference type="ARBA" id="ARBA00001971"/>
    </source>
</evidence>
<keyword evidence="10" id="KW-0503">Monooxygenase</keyword>
<dbReference type="GO" id="GO:0020037">
    <property type="term" value="F:heme binding"/>
    <property type="evidence" value="ECO:0007669"/>
    <property type="project" value="InterPro"/>
</dbReference>
<evidence type="ECO:0000313" key="13">
    <source>
        <dbReference type="Proteomes" id="UP000826271"/>
    </source>
</evidence>
<protein>
    <recommendedName>
        <fullName evidence="14">Cytochrome P450</fullName>
    </recommendedName>
</protein>
<comment type="subcellular location">
    <subcellularLocation>
        <location evidence="2">Membrane</location>
        <topology evidence="2">Single-pass membrane protein</topology>
    </subcellularLocation>
</comment>
<keyword evidence="9" id="KW-0408">Iron</keyword>
<keyword evidence="11" id="KW-0472">Membrane</keyword>
<dbReference type="Pfam" id="PF00067">
    <property type="entry name" value="p450"/>
    <property type="match status" value="1"/>
</dbReference>